<proteinExistence type="predicted"/>
<evidence type="ECO:0000313" key="3">
    <source>
        <dbReference type="EMBL" id="PHZ85967.1"/>
    </source>
</evidence>
<reference evidence="3 4" key="1">
    <citation type="submission" date="2017-10" db="EMBL/GenBank/DDBJ databases">
        <title>Frigbacter circumglobatus gen. nov. sp. nov., isolated from sediment cultured in situ.</title>
        <authorList>
            <person name="Zhao Z."/>
        </authorList>
    </citation>
    <scope>NUCLEOTIDE SEQUENCE [LARGE SCALE GENOMIC DNA]</scope>
    <source>
        <strain evidence="3 4">ZYL</strain>
    </source>
</reference>
<dbReference type="InterPro" id="IPR016071">
    <property type="entry name" value="Staphylococal_nuclease_OB-fold"/>
</dbReference>
<dbReference type="Gene3D" id="2.40.50.90">
    <property type="match status" value="1"/>
</dbReference>
<dbReference type="OrthoDB" id="9805504at2"/>
<dbReference type="Proteomes" id="UP000229730">
    <property type="component" value="Unassembled WGS sequence"/>
</dbReference>
<feature type="domain" description="TNase-like" evidence="2">
    <location>
        <begin position="77"/>
        <end position="192"/>
    </location>
</feature>
<sequence length="207" mass="23589">MGRLGECSYSLGFNQIETFKHYFSGMILKFKDNRTSPNLIRIGLVLAVLLGGLVGYYWQDMPFFPAPKFNIVGQAYITDGDTIRVQGKKIRLHGIDAPERDQTCSIKGRKWNCGAVSTAYLTRLINYQKVKCTKLSTGRYGRTIATCINNKGQDINSAMVSSGHAVAYTYYTYIYFPEQIEAWWSKRGIWQGEFVEPYQYRKSGRAP</sequence>
<evidence type="ECO:0000256" key="1">
    <source>
        <dbReference type="SAM" id="Phobius"/>
    </source>
</evidence>
<dbReference type="PANTHER" id="PTHR12302">
    <property type="entry name" value="EBNA2 BINDING PROTEIN P100"/>
    <property type="match status" value="1"/>
</dbReference>
<keyword evidence="1" id="KW-0812">Transmembrane</keyword>
<dbReference type="PROSITE" id="PS50830">
    <property type="entry name" value="TNASE_3"/>
    <property type="match status" value="1"/>
</dbReference>
<gene>
    <name evidence="3" type="ORF">CRD36_04655</name>
</gene>
<dbReference type="Pfam" id="PF00565">
    <property type="entry name" value="SNase"/>
    <property type="match status" value="1"/>
</dbReference>
<organism evidence="3 4">
    <name type="scientific">Paremcibacter congregatus</name>
    <dbReference type="NCBI Taxonomy" id="2043170"/>
    <lineage>
        <taxon>Bacteria</taxon>
        <taxon>Pseudomonadati</taxon>
        <taxon>Pseudomonadota</taxon>
        <taxon>Alphaproteobacteria</taxon>
        <taxon>Emcibacterales</taxon>
        <taxon>Emcibacteraceae</taxon>
        <taxon>Paremcibacter</taxon>
    </lineage>
</organism>
<dbReference type="PANTHER" id="PTHR12302:SF26">
    <property type="entry name" value="BLR1266 PROTEIN"/>
    <property type="match status" value="1"/>
</dbReference>
<comment type="caution">
    <text evidence="3">The sequence shown here is derived from an EMBL/GenBank/DDBJ whole genome shotgun (WGS) entry which is preliminary data.</text>
</comment>
<dbReference type="SUPFAM" id="SSF50199">
    <property type="entry name" value="Staphylococcal nuclease"/>
    <property type="match status" value="1"/>
</dbReference>
<name>A0A2G4YUM1_9PROT</name>
<evidence type="ECO:0000313" key="4">
    <source>
        <dbReference type="Proteomes" id="UP000229730"/>
    </source>
</evidence>
<protein>
    <recommendedName>
        <fullName evidence="2">TNase-like domain-containing protein</fullName>
    </recommendedName>
</protein>
<dbReference type="EMBL" id="PDEM01000009">
    <property type="protein sequence ID" value="PHZ85967.1"/>
    <property type="molecule type" value="Genomic_DNA"/>
</dbReference>
<dbReference type="SMART" id="SM00318">
    <property type="entry name" value="SNc"/>
    <property type="match status" value="1"/>
</dbReference>
<keyword evidence="4" id="KW-1185">Reference proteome</keyword>
<dbReference type="InParanoid" id="A0A2G4YUM1"/>
<feature type="transmembrane region" description="Helical" evidence="1">
    <location>
        <begin position="39"/>
        <end position="58"/>
    </location>
</feature>
<dbReference type="AlphaFoldDB" id="A0A2G4YUM1"/>
<evidence type="ECO:0000259" key="2">
    <source>
        <dbReference type="PROSITE" id="PS50830"/>
    </source>
</evidence>
<keyword evidence="1" id="KW-1133">Transmembrane helix</keyword>
<dbReference type="InterPro" id="IPR035437">
    <property type="entry name" value="SNase_OB-fold_sf"/>
</dbReference>
<keyword evidence="1" id="KW-0472">Membrane</keyword>
<accession>A0A2G4YUM1</accession>